<evidence type="ECO:0000259" key="12">
    <source>
        <dbReference type="PROSITE" id="PS51141"/>
    </source>
</evidence>
<feature type="domain" description="SBP-type" evidence="12">
    <location>
        <begin position="164"/>
        <end position="241"/>
    </location>
</feature>
<evidence type="ECO:0000256" key="9">
    <source>
        <dbReference type="ARBA" id="ARBA00056472"/>
    </source>
</evidence>
<feature type="compositionally biased region" description="Polar residues" evidence="11">
    <location>
        <begin position="243"/>
        <end position="257"/>
    </location>
</feature>
<evidence type="ECO:0000256" key="7">
    <source>
        <dbReference type="ARBA" id="ARBA00023163"/>
    </source>
</evidence>
<dbReference type="Gene3D" id="4.10.1100.10">
    <property type="entry name" value="Transcription factor, SBP-box domain"/>
    <property type="match status" value="1"/>
</dbReference>
<keyword evidence="5" id="KW-0805">Transcription regulation</keyword>
<dbReference type="OrthoDB" id="514967at2759"/>
<feature type="region of interest" description="Disordered" evidence="11">
    <location>
        <begin position="230"/>
        <end position="258"/>
    </location>
</feature>
<keyword evidence="6" id="KW-0238">DNA-binding</keyword>
<feature type="compositionally biased region" description="Basic residues" evidence="11">
    <location>
        <begin position="230"/>
        <end position="240"/>
    </location>
</feature>
<sequence>MENGGWNFFSNSIESCSSNNGGNGGQNSNYTHAWDFWQLGSTSTSTNSSQSQLIQWNYNNTFNQDPITVGQKFDYTCPLNSSELIARRVNTSIVSSSEYFIQEERDHNLMCLNLNLGKRHCTENYEPPQGGGEVVGFVMNKRGKQHFPGGDGAAAAVEIPVAVAPRCQVEGCQVALVNAKVYHRRHKVCAMHAKAPKVVVLGLEQRFCQQCSRFHIVSEFDESKRSCRRRLAGHNERRRKSSQDNYTNTRNPSQAGNYRNIAVNEGRAHSLLSSKNDSWISKGNLPGRCSVTINELIAESRATRLAQQLIIDKDWHRHQHYPVENLNIQLKNGSSTDHKREQVVLKSNGWGRANDAAGNLTLDLMHVRNSELGFLSEQEQLKEEGDEEGCPEHWNSFAGAHVA</sequence>
<evidence type="ECO:0000256" key="1">
    <source>
        <dbReference type="ARBA" id="ARBA00004123"/>
    </source>
</evidence>
<dbReference type="InterPro" id="IPR044817">
    <property type="entry name" value="SBP-like"/>
</dbReference>
<evidence type="ECO:0000256" key="3">
    <source>
        <dbReference type="ARBA" id="ARBA00022771"/>
    </source>
</evidence>
<dbReference type="GO" id="GO:0008270">
    <property type="term" value="F:zinc ion binding"/>
    <property type="evidence" value="ECO:0007669"/>
    <property type="project" value="UniProtKB-KW"/>
</dbReference>
<dbReference type="InterPro" id="IPR036893">
    <property type="entry name" value="SBP_sf"/>
</dbReference>
<dbReference type="eggNOG" id="ENOG502QQMA">
    <property type="taxonomic scope" value="Eukaryota"/>
</dbReference>
<evidence type="ECO:0000256" key="10">
    <source>
        <dbReference type="PROSITE-ProRule" id="PRU00470"/>
    </source>
</evidence>
<dbReference type="GO" id="GO:0003677">
    <property type="term" value="F:DNA binding"/>
    <property type="evidence" value="ECO:0007669"/>
    <property type="project" value="UniProtKB-KW"/>
</dbReference>
<dbReference type="FunFam" id="4.10.1100.10:FF:000001">
    <property type="entry name" value="Squamosa promoter-binding-like protein 14"/>
    <property type="match status" value="1"/>
</dbReference>
<evidence type="ECO:0000256" key="8">
    <source>
        <dbReference type="ARBA" id="ARBA00023242"/>
    </source>
</evidence>
<keyword evidence="2" id="KW-0479">Metal-binding</keyword>
<dbReference type="RefSeq" id="XP_009789489.1">
    <property type="nucleotide sequence ID" value="XM_009791187.1"/>
</dbReference>
<keyword evidence="13" id="KW-1185">Reference proteome</keyword>
<dbReference type="SUPFAM" id="SSF103612">
    <property type="entry name" value="SBT domain"/>
    <property type="match status" value="1"/>
</dbReference>
<dbReference type="Proteomes" id="UP000189701">
    <property type="component" value="Unplaced"/>
</dbReference>
<protein>
    <submittedName>
        <fullName evidence="14">Squamosa promoter-binding-like protein 7 isoform X1</fullName>
    </submittedName>
</protein>
<name>A0A1U7XRG6_NICSY</name>
<evidence type="ECO:0000256" key="11">
    <source>
        <dbReference type="SAM" id="MobiDB-lite"/>
    </source>
</evidence>
<evidence type="ECO:0000256" key="2">
    <source>
        <dbReference type="ARBA" id="ARBA00022723"/>
    </source>
</evidence>
<evidence type="ECO:0000256" key="5">
    <source>
        <dbReference type="ARBA" id="ARBA00023015"/>
    </source>
</evidence>
<evidence type="ECO:0000256" key="4">
    <source>
        <dbReference type="ARBA" id="ARBA00022833"/>
    </source>
</evidence>
<dbReference type="PANTHER" id="PTHR31251">
    <property type="entry name" value="SQUAMOSA PROMOTER-BINDING-LIKE PROTEIN 4"/>
    <property type="match status" value="1"/>
</dbReference>
<proteinExistence type="predicted"/>
<comment type="subcellular location">
    <subcellularLocation>
        <location evidence="1">Nucleus</location>
    </subcellularLocation>
</comment>
<dbReference type="InterPro" id="IPR004333">
    <property type="entry name" value="SBP_dom"/>
</dbReference>
<evidence type="ECO:0000313" key="14">
    <source>
        <dbReference type="RefSeq" id="XP_009789489.1"/>
    </source>
</evidence>
<keyword evidence="7" id="KW-0804">Transcription</keyword>
<dbReference type="PROSITE" id="PS51141">
    <property type="entry name" value="ZF_SBP"/>
    <property type="match status" value="1"/>
</dbReference>
<accession>A0A1U7XRG6</accession>
<dbReference type="AlphaFoldDB" id="A0A1U7XRG6"/>
<dbReference type="GO" id="GO:0005634">
    <property type="term" value="C:nucleus"/>
    <property type="evidence" value="ECO:0007669"/>
    <property type="project" value="UniProtKB-SubCell"/>
</dbReference>
<dbReference type="Pfam" id="PF03110">
    <property type="entry name" value="SBP"/>
    <property type="match status" value="1"/>
</dbReference>
<keyword evidence="8" id="KW-0539">Nucleus</keyword>
<keyword evidence="4" id="KW-0862">Zinc</keyword>
<dbReference type="STRING" id="4096.A0A1U7XRG6"/>
<evidence type="ECO:0000256" key="6">
    <source>
        <dbReference type="ARBA" id="ARBA00023125"/>
    </source>
</evidence>
<comment type="function">
    <text evidence="9">Probable transcriptional factor. Binds to the promoter of the SQUAMOSA gene.</text>
</comment>
<evidence type="ECO:0000313" key="13">
    <source>
        <dbReference type="Proteomes" id="UP000189701"/>
    </source>
</evidence>
<organism evidence="13 14">
    <name type="scientific">Nicotiana sylvestris</name>
    <name type="common">Wood tobacco</name>
    <name type="synonym">South American tobacco</name>
    <dbReference type="NCBI Taxonomy" id="4096"/>
    <lineage>
        <taxon>Eukaryota</taxon>
        <taxon>Viridiplantae</taxon>
        <taxon>Streptophyta</taxon>
        <taxon>Embryophyta</taxon>
        <taxon>Tracheophyta</taxon>
        <taxon>Spermatophyta</taxon>
        <taxon>Magnoliopsida</taxon>
        <taxon>eudicotyledons</taxon>
        <taxon>Gunneridae</taxon>
        <taxon>Pentapetalae</taxon>
        <taxon>asterids</taxon>
        <taxon>lamiids</taxon>
        <taxon>Solanales</taxon>
        <taxon>Solanaceae</taxon>
        <taxon>Nicotianoideae</taxon>
        <taxon>Nicotianeae</taxon>
        <taxon>Nicotiana</taxon>
    </lineage>
</organism>
<gene>
    <name evidence="14" type="primary">LOC104237106</name>
</gene>
<dbReference type="PANTHER" id="PTHR31251:SF226">
    <property type="entry name" value="SQUAMOSA PROMOTER-BINDING-LIKE PROTEIN 6"/>
    <property type="match status" value="1"/>
</dbReference>
<reference evidence="14" key="2">
    <citation type="submission" date="2025-08" db="UniProtKB">
        <authorList>
            <consortium name="RefSeq"/>
        </authorList>
    </citation>
    <scope>IDENTIFICATION</scope>
    <source>
        <tissue evidence="14">Leaf</tissue>
    </source>
</reference>
<reference evidence="13" key="1">
    <citation type="journal article" date="2013" name="Genome Biol.">
        <title>Reference genomes and transcriptomes of Nicotiana sylvestris and Nicotiana tomentosiformis.</title>
        <authorList>
            <person name="Sierro N."/>
            <person name="Battey J.N."/>
            <person name="Ouadi S."/>
            <person name="Bovet L."/>
            <person name="Goepfert S."/>
            <person name="Bakaher N."/>
            <person name="Peitsch M.C."/>
            <person name="Ivanov N.V."/>
        </authorList>
    </citation>
    <scope>NUCLEOTIDE SEQUENCE [LARGE SCALE GENOMIC DNA]</scope>
</reference>
<keyword evidence="3 10" id="KW-0863">Zinc-finger</keyword>